<evidence type="ECO:0000313" key="3">
    <source>
        <dbReference type="Proteomes" id="UP001066276"/>
    </source>
</evidence>
<dbReference type="EMBL" id="JANPWB010000015">
    <property type="protein sequence ID" value="KAJ1090774.1"/>
    <property type="molecule type" value="Genomic_DNA"/>
</dbReference>
<keyword evidence="3" id="KW-1185">Reference proteome</keyword>
<dbReference type="AlphaFoldDB" id="A0AAV7LID6"/>
<reference evidence="2" key="1">
    <citation type="journal article" date="2022" name="bioRxiv">
        <title>Sequencing and chromosome-scale assembly of the giantPleurodeles waltlgenome.</title>
        <authorList>
            <person name="Brown T."/>
            <person name="Elewa A."/>
            <person name="Iarovenko S."/>
            <person name="Subramanian E."/>
            <person name="Araus A.J."/>
            <person name="Petzold A."/>
            <person name="Susuki M."/>
            <person name="Suzuki K.-i.T."/>
            <person name="Hayashi T."/>
            <person name="Toyoda A."/>
            <person name="Oliveira C."/>
            <person name="Osipova E."/>
            <person name="Leigh N.D."/>
            <person name="Simon A."/>
            <person name="Yun M.H."/>
        </authorList>
    </citation>
    <scope>NUCLEOTIDE SEQUENCE</scope>
    <source>
        <strain evidence="2">20211129_DDA</strain>
        <tissue evidence="2">Liver</tissue>
    </source>
</reference>
<comment type="caution">
    <text evidence="2">The sequence shown here is derived from an EMBL/GenBank/DDBJ whole genome shotgun (WGS) entry which is preliminary data.</text>
</comment>
<organism evidence="2 3">
    <name type="scientific">Pleurodeles waltl</name>
    <name type="common">Iberian ribbed newt</name>
    <dbReference type="NCBI Taxonomy" id="8319"/>
    <lineage>
        <taxon>Eukaryota</taxon>
        <taxon>Metazoa</taxon>
        <taxon>Chordata</taxon>
        <taxon>Craniata</taxon>
        <taxon>Vertebrata</taxon>
        <taxon>Euteleostomi</taxon>
        <taxon>Amphibia</taxon>
        <taxon>Batrachia</taxon>
        <taxon>Caudata</taxon>
        <taxon>Salamandroidea</taxon>
        <taxon>Salamandridae</taxon>
        <taxon>Pleurodelinae</taxon>
        <taxon>Pleurodeles</taxon>
    </lineage>
</organism>
<feature type="region of interest" description="Disordered" evidence="1">
    <location>
        <begin position="45"/>
        <end position="74"/>
    </location>
</feature>
<gene>
    <name evidence="2" type="ORF">NDU88_003903</name>
</gene>
<sequence length="122" mass="13042">MQCRLQESLSCKSASPSGGARCLRPGAAVAPILYAHPALTLGNFSPPVSRDRQGESQAMASSKGRVGKRKARDPELAELLKLSLAKLGDDSEERCGGESDKDEAAEERPRCSHVPPALRFPQ</sequence>
<protein>
    <submittedName>
        <fullName evidence="2">Uncharacterized protein</fullName>
    </submittedName>
</protein>
<name>A0AAV7LID6_PLEWA</name>
<evidence type="ECO:0000313" key="2">
    <source>
        <dbReference type="EMBL" id="KAJ1090774.1"/>
    </source>
</evidence>
<feature type="compositionally biased region" description="Basic and acidic residues" evidence="1">
    <location>
        <begin position="90"/>
        <end position="99"/>
    </location>
</feature>
<dbReference type="Proteomes" id="UP001066276">
    <property type="component" value="Chromosome 11"/>
</dbReference>
<feature type="compositionally biased region" description="Polar residues" evidence="1">
    <location>
        <begin position="1"/>
        <end position="16"/>
    </location>
</feature>
<feature type="region of interest" description="Disordered" evidence="1">
    <location>
        <begin position="90"/>
        <end position="122"/>
    </location>
</feature>
<proteinExistence type="predicted"/>
<accession>A0AAV7LID6</accession>
<evidence type="ECO:0000256" key="1">
    <source>
        <dbReference type="SAM" id="MobiDB-lite"/>
    </source>
</evidence>
<feature type="region of interest" description="Disordered" evidence="1">
    <location>
        <begin position="1"/>
        <end position="20"/>
    </location>
</feature>